<dbReference type="Proteomes" id="UP000694044">
    <property type="component" value="Unassembled WGS sequence"/>
</dbReference>
<evidence type="ECO:0000313" key="3">
    <source>
        <dbReference type="Proteomes" id="UP000694044"/>
    </source>
</evidence>
<protein>
    <submittedName>
        <fullName evidence="2">Uncharacterized protein</fullName>
    </submittedName>
</protein>
<feature type="compositionally biased region" description="Acidic residues" evidence="1">
    <location>
        <begin position="72"/>
        <end position="113"/>
    </location>
</feature>
<reference evidence="2" key="1">
    <citation type="submission" date="2021-02" db="EMBL/GenBank/DDBJ databases">
        <authorList>
            <person name="Palmer J.M."/>
        </authorList>
    </citation>
    <scope>NUCLEOTIDE SEQUENCE</scope>
    <source>
        <strain evidence="2">SCRP734</strain>
    </source>
</reference>
<comment type="caution">
    <text evidence="2">The sequence shown here is derived from an EMBL/GenBank/DDBJ whole genome shotgun (WGS) entry which is preliminary data.</text>
</comment>
<accession>A0A8T1V554</accession>
<gene>
    <name evidence="2" type="ORF">PHYPSEUDO_001019</name>
</gene>
<keyword evidence="3" id="KW-1185">Reference proteome</keyword>
<sequence>MEWVDNPEINLFSGRDEDMPSQRKKDVYNILLNVFGFADKFSRHNVRNSTLMSNLKAFLVLNGVRMGPIIAVDDDEGNGDEDADDTGEPTGAQDDEIEVDDEDTAPDYDSEETELDPDTLFRTIFSRMVTTRKRHGRRMVYILRDHFGQLITRQLSEAMVAQVVLERFGVNWHRHIMHTGSNDA</sequence>
<proteinExistence type="predicted"/>
<feature type="region of interest" description="Disordered" evidence="1">
    <location>
        <begin position="71"/>
        <end position="113"/>
    </location>
</feature>
<name>A0A8T1V554_9STRA</name>
<dbReference type="OrthoDB" id="127218at2759"/>
<evidence type="ECO:0000313" key="2">
    <source>
        <dbReference type="EMBL" id="KAG7375493.1"/>
    </source>
</evidence>
<evidence type="ECO:0000256" key="1">
    <source>
        <dbReference type="SAM" id="MobiDB-lite"/>
    </source>
</evidence>
<organism evidence="2 3">
    <name type="scientific">Phytophthora pseudosyringae</name>
    <dbReference type="NCBI Taxonomy" id="221518"/>
    <lineage>
        <taxon>Eukaryota</taxon>
        <taxon>Sar</taxon>
        <taxon>Stramenopiles</taxon>
        <taxon>Oomycota</taxon>
        <taxon>Peronosporomycetes</taxon>
        <taxon>Peronosporales</taxon>
        <taxon>Peronosporaceae</taxon>
        <taxon>Phytophthora</taxon>
    </lineage>
</organism>
<dbReference type="EMBL" id="JAGDFM010001131">
    <property type="protein sequence ID" value="KAG7375493.1"/>
    <property type="molecule type" value="Genomic_DNA"/>
</dbReference>
<dbReference type="AlphaFoldDB" id="A0A8T1V554"/>